<feature type="signal peptide" evidence="8">
    <location>
        <begin position="1"/>
        <end position="24"/>
    </location>
</feature>
<dbReference type="GO" id="GO:0033612">
    <property type="term" value="F:receptor serine/threonine kinase binding"/>
    <property type="evidence" value="ECO:0007669"/>
    <property type="project" value="TreeGrafter"/>
</dbReference>
<comment type="subcellular location">
    <subcellularLocation>
        <location evidence="1">Secreted</location>
        <location evidence="1">Extracellular space</location>
    </subcellularLocation>
</comment>
<protein>
    <recommendedName>
        <fullName evidence="11">CLAVATA3/ESR-related protein</fullName>
    </recommendedName>
</protein>
<evidence type="ECO:0000313" key="10">
    <source>
        <dbReference type="Proteomes" id="UP000315295"/>
    </source>
</evidence>
<reference evidence="9 10" key="1">
    <citation type="journal article" date="2019" name="G3 (Bethesda)">
        <title>Sequencing of a Wild Apple (Malus baccata) Genome Unravels the Differences Between Cultivated and Wild Apple Species Regarding Disease Resistance and Cold Tolerance.</title>
        <authorList>
            <person name="Chen X."/>
        </authorList>
    </citation>
    <scope>NUCLEOTIDE SEQUENCE [LARGE SCALE GENOMIC DNA]</scope>
    <source>
        <strain evidence="10">cv. Shandingzi</strain>
        <tissue evidence="9">Leaves</tissue>
    </source>
</reference>
<comment type="caution">
    <text evidence="9">The sequence shown here is derived from an EMBL/GenBank/DDBJ whole genome shotgun (WGS) entry which is preliminary data.</text>
</comment>
<keyword evidence="10" id="KW-1185">Reference proteome</keyword>
<dbReference type="InterPro" id="IPR039616">
    <property type="entry name" value="CLE1-4"/>
</dbReference>
<evidence type="ECO:0000256" key="3">
    <source>
        <dbReference type="ARBA" id="ARBA00022525"/>
    </source>
</evidence>
<evidence type="ECO:0008006" key="11">
    <source>
        <dbReference type="Google" id="ProtNLM"/>
    </source>
</evidence>
<dbReference type="PANTHER" id="PTHR33869">
    <property type="entry name" value="CLAVATA3/ESR (CLE)-RELATED PROTEIN 3"/>
    <property type="match status" value="1"/>
</dbReference>
<evidence type="ECO:0000256" key="4">
    <source>
        <dbReference type="ARBA" id="ARBA00022729"/>
    </source>
</evidence>
<evidence type="ECO:0000256" key="5">
    <source>
        <dbReference type="ARBA" id="ARBA00023180"/>
    </source>
</evidence>
<keyword evidence="5" id="KW-0325">Glycoprotein</keyword>
<gene>
    <name evidence="9" type="ORF">C1H46_038128</name>
</gene>
<evidence type="ECO:0000313" key="9">
    <source>
        <dbReference type="EMBL" id="TQD76348.1"/>
    </source>
</evidence>
<comment type="similarity">
    <text evidence="2">Belongs to the CLV3/ESR signal peptide family.</text>
</comment>
<feature type="region of interest" description="Disordered" evidence="7">
    <location>
        <begin position="22"/>
        <end position="74"/>
    </location>
</feature>
<evidence type="ECO:0000256" key="8">
    <source>
        <dbReference type="SAM" id="SignalP"/>
    </source>
</evidence>
<keyword evidence="4 8" id="KW-0732">Signal</keyword>
<keyword evidence="3" id="KW-0964">Secreted</keyword>
<feature type="chain" id="PRO_5022024678" description="CLAVATA3/ESR-related protein" evidence="8">
    <location>
        <begin position="25"/>
        <end position="74"/>
    </location>
</feature>
<sequence length="74" mass="8245">MMGSLKFWFYLLLILLSFSGSDQARSPVPFSDRSNKRAMMDSAKQVLKSSSETQVGKPFESKRSSPGGPDPQHH</sequence>
<accession>A0A540KQ50</accession>
<evidence type="ECO:0000256" key="1">
    <source>
        <dbReference type="ARBA" id="ARBA00004239"/>
    </source>
</evidence>
<evidence type="ECO:0000256" key="2">
    <source>
        <dbReference type="ARBA" id="ARBA00005416"/>
    </source>
</evidence>
<dbReference type="GO" id="GO:0005576">
    <property type="term" value="C:extracellular region"/>
    <property type="evidence" value="ECO:0007669"/>
    <property type="project" value="UniProtKB-SubCell"/>
</dbReference>
<name>A0A540KQ50_MALBA</name>
<keyword evidence="6" id="KW-0379">Hydroxylation</keyword>
<dbReference type="EMBL" id="VIEB01001036">
    <property type="protein sequence ID" value="TQD76348.1"/>
    <property type="molecule type" value="Genomic_DNA"/>
</dbReference>
<organism evidence="9 10">
    <name type="scientific">Malus baccata</name>
    <name type="common">Siberian crab apple</name>
    <name type="synonym">Pyrus baccata</name>
    <dbReference type="NCBI Taxonomy" id="106549"/>
    <lineage>
        <taxon>Eukaryota</taxon>
        <taxon>Viridiplantae</taxon>
        <taxon>Streptophyta</taxon>
        <taxon>Embryophyta</taxon>
        <taxon>Tracheophyta</taxon>
        <taxon>Spermatophyta</taxon>
        <taxon>Magnoliopsida</taxon>
        <taxon>eudicotyledons</taxon>
        <taxon>Gunneridae</taxon>
        <taxon>Pentapetalae</taxon>
        <taxon>rosids</taxon>
        <taxon>fabids</taxon>
        <taxon>Rosales</taxon>
        <taxon>Rosaceae</taxon>
        <taxon>Amygdaloideae</taxon>
        <taxon>Maleae</taxon>
        <taxon>Malus</taxon>
    </lineage>
</organism>
<evidence type="ECO:0000256" key="7">
    <source>
        <dbReference type="SAM" id="MobiDB-lite"/>
    </source>
</evidence>
<dbReference type="AlphaFoldDB" id="A0A540KQ50"/>
<proteinExistence type="inferred from homology"/>
<dbReference type="PANTHER" id="PTHR33869:SF5">
    <property type="entry name" value="CLAVATA3_ESR (CLE)-RELATED PROTEIN 4"/>
    <property type="match status" value="1"/>
</dbReference>
<dbReference type="Proteomes" id="UP000315295">
    <property type="component" value="Unassembled WGS sequence"/>
</dbReference>
<evidence type="ECO:0000256" key="6">
    <source>
        <dbReference type="ARBA" id="ARBA00023278"/>
    </source>
</evidence>